<proteinExistence type="predicted"/>
<dbReference type="EMBL" id="QRQO01000006">
    <property type="protein sequence ID" value="RHN16219.1"/>
    <property type="molecule type" value="Genomic_DNA"/>
</dbReference>
<evidence type="ECO:0000313" key="2">
    <source>
        <dbReference type="EMBL" id="RHN16219.1"/>
    </source>
</evidence>
<feature type="transmembrane region" description="Helical" evidence="1">
    <location>
        <begin position="65"/>
        <end position="91"/>
    </location>
</feature>
<name>A0A415UDM9_9FIRM</name>
<feature type="transmembrane region" description="Helical" evidence="1">
    <location>
        <begin position="12"/>
        <end position="34"/>
    </location>
</feature>
<keyword evidence="1" id="KW-0812">Transmembrane</keyword>
<sequence>MGDISVSTNNDYAYTGIKIIFNLISVFLLFPLMWSGGIDYYRTLFIFLFGKTIDLFFMKNKEEHFLLIVWNVFNQIIGIIACAFSFCAMVASFSKLFGIYSIQINIGLMICTITWILKDIAKFILLSIDVNFVNKG</sequence>
<dbReference type="AlphaFoldDB" id="A0A415UDM9"/>
<dbReference type="Proteomes" id="UP000283700">
    <property type="component" value="Unassembled WGS sequence"/>
</dbReference>
<organism evidence="2 3">
    <name type="scientific">Anaerobutyricum hallii</name>
    <dbReference type="NCBI Taxonomy" id="39488"/>
    <lineage>
        <taxon>Bacteria</taxon>
        <taxon>Bacillati</taxon>
        <taxon>Bacillota</taxon>
        <taxon>Clostridia</taxon>
        <taxon>Lachnospirales</taxon>
        <taxon>Lachnospiraceae</taxon>
        <taxon>Anaerobutyricum</taxon>
    </lineage>
</organism>
<evidence type="ECO:0000313" key="3">
    <source>
        <dbReference type="Proteomes" id="UP000283700"/>
    </source>
</evidence>
<dbReference type="RefSeq" id="WP_118485700.1">
    <property type="nucleotide sequence ID" value="NZ_QRQO01000006.1"/>
</dbReference>
<protein>
    <submittedName>
        <fullName evidence="2">Uncharacterized protein</fullName>
    </submittedName>
</protein>
<gene>
    <name evidence="2" type="ORF">DWZ29_03680</name>
</gene>
<comment type="caution">
    <text evidence="2">The sequence shown here is derived from an EMBL/GenBank/DDBJ whole genome shotgun (WGS) entry which is preliminary data.</text>
</comment>
<keyword evidence="1" id="KW-1133">Transmembrane helix</keyword>
<reference evidence="2 3" key="1">
    <citation type="submission" date="2018-08" db="EMBL/GenBank/DDBJ databases">
        <title>A genome reference for cultivated species of the human gut microbiota.</title>
        <authorList>
            <person name="Zou Y."/>
            <person name="Xue W."/>
            <person name="Luo G."/>
        </authorList>
    </citation>
    <scope>NUCLEOTIDE SEQUENCE [LARGE SCALE GENOMIC DNA]</scope>
    <source>
        <strain evidence="2 3">AF31-17AC</strain>
    </source>
</reference>
<accession>A0A415UDM9</accession>
<evidence type="ECO:0000256" key="1">
    <source>
        <dbReference type="SAM" id="Phobius"/>
    </source>
</evidence>
<keyword evidence="1" id="KW-0472">Membrane</keyword>
<feature type="transmembrane region" description="Helical" evidence="1">
    <location>
        <begin position="97"/>
        <end position="117"/>
    </location>
</feature>